<reference evidence="2 3" key="1">
    <citation type="submission" date="2018-04" db="EMBL/GenBank/DDBJ databases">
        <title>WGS assembly of Panicum hallii var. hallii HAL2.</title>
        <authorList>
            <person name="Lovell J."/>
            <person name="Jenkins J."/>
            <person name="Lowry D."/>
            <person name="Mamidi S."/>
            <person name="Sreedasyam A."/>
            <person name="Weng X."/>
            <person name="Barry K."/>
            <person name="Bonette J."/>
            <person name="Campitelli B."/>
            <person name="Daum C."/>
            <person name="Gordon S."/>
            <person name="Gould B."/>
            <person name="Lipzen A."/>
            <person name="MacQueen A."/>
            <person name="Palacio-Mejia J."/>
            <person name="Plott C."/>
            <person name="Shakirov E."/>
            <person name="Shu S."/>
            <person name="Yoshinaga Y."/>
            <person name="Zane M."/>
            <person name="Rokhsar D."/>
            <person name="Grimwood J."/>
            <person name="Schmutz J."/>
            <person name="Juenger T."/>
        </authorList>
    </citation>
    <scope>NUCLEOTIDE SEQUENCE [LARGE SCALE GENOMIC DNA]</scope>
    <source>
        <strain evidence="3">cv. HAL2</strain>
    </source>
</reference>
<protein>
    <submittedName>
        <fullName evidence="2">Uncharacterized protein</fullName>
    </submittedName>
</protein>
<proteinExistence type="predicted"/>
<dbReference type="AlphaFoldDB" id="A0A2T7DGI3"/>
<accession>A0A2T7DGI3</accession>
<feature type="compositionally biased region" description="Low complexity" evidence="1">
    <location>
        <begin position="1"/>
        <end position="20"/>
    </location>
</feature>
<evidence type="ECO:0000313" key="3">
    <source>
        <dbReference type="Proteomes" id="UP000244336"/>
    </source>
</evidence>
<gene>
    <name evidence="2" type="ORF">GQ55_5G150900</name>
</gene>
<name>A0A2T7DGI3_9POAL</name>
<organism evidence="2 3">
    <name type="scientific">Panicum hallii var. hallii</name>
    <dbReference type="NCBI Taxonomy" id="1504633"/>
    <lineage>
        <taxon>Eukaryota</taxon>
        <taxon>Viridiplantae</taxon>
        <taxon>Streptophyta</taxon>
        <taxon>Embryophyta</taxon>
        <taxon>Tracheophyta</taxon>
        <taxon>Spermatophyta</taxon>
        <taxon>Magnoliopsida</taxon>
        <taxon>Liliopsida</taxon>
        <taxon>Poales</taxon>
        <taxon>Poaceae</taxon>
        <taxon>PACMAD clade</taxon>
        <taxon>Panicoideae</taxon>
        <taxon>Panicodae</taxon>
        <taxon>Paniceae</taxon>
        <taxon>Panicinae</taxon>
        <taxon>Panicum</taxon>
        <taxon>Panicum sect. Panicum</taxon>
    </lineage>
</organism>
<dbReference type="Proteomes" id="UP000244336">
    <property type="component" value="Chromosome 5"/>
</dbReference>
<dbReference type="Gramene" id="PUZ54678">
    <property type="protein sequence ID" value="PUZ54678"/>
    <property type="gene ID" value="GQ55_5G150900"/>
</dbReference>
<keyword evidence="3" id="KW-1185">Reference proteome</keyword>
<feature type="region of interest" description="Disordered" evidence="1">
    <location>
        <begin position="1"/>
        <end position="45"/>
    </location>
</feature>
<dbReference type="EMBL" id="CM009753">
    <property type="protein sequence ID" value="PUZ54678.1"/>
    <property type="molecule type" value="Genomic_DNA"/>
</dbReference>
<evidence type="ECO:0000256" key="1">
    <source>
        <dbReference type="SAM" id="MobiDB-lite"/>
    </source>
</evidence>
<evidence type="ECO:0000313" key="2">
    <source>
        <dbReference type="EMBL" id="PUZ54678.1"/>
    </source>
</evidence>
<feature type="compositionally biased region" description="Polar residues" evidence="1">
    <location>
        <begin position="27"/>
        <end position="39"/>
    </location>
</feature>
<sequence>MPAAGSGEETGDSSASSSDIESSRDSTFSNCSAATSALHQNHHHSPACRNLWLA</sequence>